<evidence type="ECO:0000313" key="1">
    <source>
        <dbReference type="EMBL" id="RTZ46321.1"/>
    </source>
</evidence>
<accession>A0A432DTF3</accession>
<sequence length="61" mass="6528">MWSVDFADNGLLGYAQFPSGAGLPGITPNMEGPAITDGVVAGYSTLEVWIIMMVHSLCRRL</sequence>
<evidence type="ECO:0000313" key="2">
    <source>
        <dbReference type="Proteomes" id="UP000276953"/>
    </source>
</evidence>
<dbReference type="Proteomes" id="UP000276953">
    <property type="component" value="Unassembled WGS sequence"/>
</dbReference>
<protein>
    <submittedName>
        <fullName evidence="1">Uncharacterized protein</fullName>
    </submittedName>
</protein>
<proteinExistence type="predicted"/>
<reference evidence="1 2" key="1">
    <citation type="submission" date="2018-12" db="EMBL/GenBank/DDBJ databases">
        <title>Draft Genome Sequence of Chryseobacterium arthrosphaerae strain ED882-96 Isolated from the Blood of a Patient with Liver Cirrhosis in Taiwan.</title>
        <authorList>
            <person name="Lin J.-N."/>
            <person name="Lai C.-H."/>
            <person name="Yang C.-H."/>
            <person name="Huang Y.-H."/>
        </authorList>
    </citation>
    <scope>NUCLEOTIDE SEQUENCE [LARGE SCALE GENOMIC DNA]</scope>
    <source>
        <strain evidence="1 2">ED882-96</strain>
    </source>
</reference>
<dbReference type="EMBL" id="RYFC01000003">
    <property type="protein sequence ID" value="RTZ46321.1"/>
    <property type="molecule type" value="Genomic_DNA"/>
</dbReference>
<organism evidence="1 2">
    <name type="scientific">Chryseobacterium arthrosphaerae</name>
    <dbReference type="NCBI Taxonomy" id="651561"/>
    <lineage>
        <taxon>Bacteria</taxon>
        <taxon>Pseudomonadati</taxon>
        <taxon>Bacteroidota</taxon>
        <taxon>Flavobacteriia</taxon>
        <taxon>Flavobacteriales</taxon>
        <taxon>Weeksellaceae</taxon>
        <taxon>Chryseobacterium group</taxon>
        <taxon>Chryseobacterium</taxon>
    </lineage>
</organism>
<name>A0A432DTF3_9FLAO</name>
<comment type="caution">
    <text evidence="1">The sequence shown here is derived from an EMBL/GenBank/DDBJ whole genome shotgun (WGS) entry which is preliminary data.</text>
</comment>
<dbReference type="AlphaFoldDB" id="A0A432DTF3"/>
<gene>
    <name evidence="1" type="ORF">EJ377_18350</name>
</gene>